<feature type="domain" description="Choloylglycine hydrolase/NAAA C-terminal" evidence="10">
    <location>
        <begin position="2"/>
        <end position="309"/>
    </location>
</feature>
<organism evidence="11 12">
    <name type="scientific">Pseudoflavonifractor hominis</name>
    <dbReference type="NCBI Taxonomy" id="2763059"/>
    <lineage>
        <taxon>Bacteria</taxon>
        <taxon>Bacillati</taxon>
        <taxon>Bacillota</taxon>
        <taxon>Clostridia</taxon>
        <taxon>Eubacteriales</taxon>
        <taxon>Oscillospiraceae</taxon>
        <taxon>Pseudoflavonifractor</taxon>
    </lineage>
</organism>
<evidence type="ECO:0000256" key="7">
    <source>
        <dbReference type="ARBA" id="ARBA00044806"/>
    </source>
</evidence>
<dbReference type="Proteomes" id="UP000660021">
    <property type="component" value="Unassembled WGS sequence"/>
</dbReference>
<evidence type="ECO:0000256" key="3">
    <source>
        <dbReference type="ARBA" id="ARBA00022801"/>
    </source>
</evidence>
<evidence type="ECO:0000313" key="12">
    <source>
        <dbReference type="Proteomes" id="UP000660021"/>
    </source>
</evidence>
<comment type="caution">
    <text evidence="11">The sequence shown here is derived from an EMBL/GenBank/DDBJ whole genome shotgun (WGS) entry which is preliminary data.</text>
</comment>
<dbReference type="Gene3D" id="3.60.60.10">
    <property type="entry name" value="Penicillin V Acylase, Chain A"/>
    <property type="match status" value="1"/>
</dbReference>
<dbReference type="PANTHER" id="PTHR35527:SF2">
    <property type="entry name" value="HYDROLASE"/>
    <property type="match status" value="1"/>
</dbReference>
<comment type="similarity">
    <text evidence="2">Belongs to the peptidase C59 family.</text>
</comment>
<dbReference type="InterPro" id="IPR029132">
    <property type="entry name" value="CBAH/NAAA_C"/>
</dbReference>
<reference evidence="11 12" key="1">
    <citation type="submission" date="2020-08" db="EMBL/GenBank/DDBJ databases">
        <title>Genome public.</title>
        <authorList>
            <person name="Liu C."/>
            <person name="Sun Q."/>
        </authorList>
    </citation>
    <scope>NUCLEOTIDE SEQUENCE [LARGE SCALE GENOMIC DNA]</scope>
    <source>
        <strain evidence="11 12">New-38</strain>
    </source>
</reference>
<evidence type="ECO:0000256" key="1">
    <source>
        <dbReference type="ARBA" id="ARBA00004860"/>
    </source>
</evidence>
<name>A0ABR7HTJ3_9FIRM</name>
<dbReference type="InterPro" id="IPR029055">
    <property type="entry name" value="Ntn_hydrolases_N"/>
</dbReference>
<dbReference type="SUPFAM" id="SSF56235">
    <property type="entry name" value="N-terminal nucleophile aminohydrolases (Ntn hydrolases)"/>
    <property type="match status" value="1"/>
</dbReference>
<keyword evidence="4" id="KW-0443">Lipid metabolism</keyword>
<comment type="catalytic activity">
    <reaction evidence="8">
        <text>cholate + taurine = taurocholate + H2O</text>
        <dbReference type="Rhea" id="RHEA:47108"/>
        <dbReference type="ChEBI" id="CHEBI:15377"/>
        <dbReference type="ChEBI" id="CHEBI:29747"/>
        <dbReference type="ChEBI" id="CHEBI:36257"/>
        <dbReference type="ChEBI" id="CHEBI:507393"/>
    </reaction>
    <physiologicalReaction direction="right-to-left" evidence="8">
        <dbReference type="Rhea" id="RHEA:47110"/>
    </physiologicalReaction>
</comment>
<proteinExistence type="inferred from homology"/>
<comment type="catalytic activity">
    <reaction evidence="9">
        <text>taurodeoxycholate + H2O = deoxycholate + taurine</text>
        <dbReference type="Rhea" id="RHEA:47556"/>
        <dbReference type="ChEBI" id="CHEBI:15377"/>
        <dbReference type="ChEBI" id="CHEBI:23614"/>
        <dbReference type="ChEBI" id="CHEBI:36261"/>
        <dbReference type="ChEBI" id="CHEBI:507393"/>
    </reaction>
    <physiologicalReaction direction="left-to-right" evidence="9">
        <dbReference type="Rhea" id="RHEA:47557"/>
    </physiologicalReaction>
</comment>
<sequence length="325" mass="35702">MCTSVAFSAPRKLFGRTLDLEYSFGQQVVITPRNHPLHFHRRSTMAHHLAMIGMATVDRDTALYAEAMNEKGLYMAGLNFPGNAYYTPPEQAAADAVAPYELIPLVLGSCETLAQAEAILKGIDLLNLPFAPGYPVAPLHWHIADGTGSMVLEVMEDGAHLYPDPVGVLTNNPPFPYQQMNLSNYQTLSPHPPKNTFAPELPLAVYGQGMGALGLPGDVSPMSRFVRAAFLKESALFTGDELQDVTQFFHILDGVSMVRGSVITPEGKPDLTLYASCADASHGVYYYKTYENHQINGVRFTEALMDGEALSCYPLENRQHVHWVN</sequence>
<protein>
    <recommendedName>
        <fullName evidence="5">choloylglycine hydrolase</fullName>
        <ecNumber evidence="5">3.5.1.24</ecNumber>
    </recommendedName>
    <alternativeName>
        <fullName evidence="6">Bile salt hydrolase</fullName>
    </alternativeName>
    <alternativeName>
        <fullName evidence="7">Choloylglycine hydrolase</fullName>
    </alternativeName>
</protein>
<evidence type="ECO:0000259" key="10">
    <source>
        <dbReference type="Pfam" id="PF02275"/>
    </source>
</evidence>
<gene>
    <name evidence="11" type="ORF">H8S34_08415</name>
</gene>
<evidence type="ECO:0000256" key="8">
    <source>
        <dbReference type="ARBA" id="ARBA00047285"/>
    </source>
</evidence>
<evidence type="ECO:0000256" key="6">
    <source>
        <dbReference type="ARBA" id="ARBA00044804"/>
    </source>
</evidence>
<dbReference type="PANTHER" id="PTHR35527">
    <property type="entry name" value="CHOLOYLGLYCINE HYDROLASE"/>
    <property type="match status" value="1"/>
</dbReference>
<evidence type="ECO:0000256" key="2">
    <source>
        <dbReference type="ARBA" id="ARBA00006625"/>
    </source>
</evidence>
<keyword evidence="3 11" id="KW-0378">Hydrolase</keyword>
<keyword evidence="12" id="KW-1185">Reference proteome</keyword>
<dbReference type="GO" id="GO:0016787">
    <property type="term" value="F:hydrolase activity"/>
    <property type="evidence" value="ECO:0007669"/>
    <property type="project" value="UniProtKB-KW"/>
</dbReference>
<dbReference type="InterPro" id="IPR052193">
    <property type="entry name" value="Peptidase_C59"/>
</dbReference>
<comment type="pathway">
    <text evidence="1">Lipid metabolism; bile acid biosynthesis.</text>
</comment>
<dbReference type="CDD" id="cd00542">
    <property type="entry name" value="Ntn_PVA"/>
    <property type="match status" value="1"/>
</dbReference>
<evidence type="ECO:0000256" key="5">
    <source>
        <dbReference type="ARBA" id="ARBA00044769"/>
    </source>
</evidence>
<dbReference type="EMBL" id="JACOPR010000004">
    <property type="protein sequence ID" value="MBC5730852.1"/>
    <property type="molecule type" value="Genomic_DNA"/>
</dbReference>
<dbReference type="Pfam" id="PF02275">
    <property type="entry name" value="CBAH"/>
    <property type="match status" value="1"/>
</dbReference>
<evidence type="ECO:0000256" key="9">
    <source>
        <dbReference type="ARBA" id="ARBA00048897"/>
    </source>
</evidence>
<dbReference type="RefSeq" id="WP_186963713.1">
    <property type="nucleotide sequence ID" value="NZ_JACOPR010000004.1"/>
</dbReference>
<dbReference type="EC" id="3.5.1.24" evidence="5"/>
<dbReference type="NCBIfam" id="NF038245">
    <property type="entry name" value="bile_salt_hydro"/>
    <property type="match status" value="1"/>
</dbReference>
<evidence type="ECO:0000313" key="11">
    <source>
        <dbReference type="EMBL" id="MBC5730852.1"/>
    </source>
</evidence>
<evidence type="ECO:0000256" key="4">
    <source>
        <dbReference type="ARBA" id="ARBA00023098"/>
    </source>
</evidence>
<dbReference type="InterPro" id="IPR047711">
    <property type="entry name" value="CBAH"/>
</dbReference>
<accession>A0ABR7HTJ3</accession>